<dbReference type="SUPFAM" id="SSF158544">
    <property type="entry name" value="GspK insert domain-like"/>
    <property type="match status" value="1"/>
</dbReference>
<protein>
    <recommendedName>
        <fullName evidence="4">Type II secretion system protein K</fullName>
    </recommendedName>
</protein>
<evidence type="ECO:0000313" key="2">
    <source>
        <dbReference type="EMBL" id="ADR33881.1"/>
    </source>
</evidence>
<dbReference type="AlphaFoldDB" id="E4TXH2"/>
<dbReference type="EMBL" id="CP002355">
    <property type="protein sequence ID" value="ADR33881.1"/>
    <property type="molecule type" value="Genomic_DNA"/>
</dbReference>
<organism evidence="2 3">
    <name type="scientific">Sulfuricurvum kujiense (strain ATCC BAA-921 / DSM 16994 / JCM 11577 / YK-1)</name>
    <dbReference type="NCBI Taxonomy" id="709032"/>
    <lineage>
        <taxon>Bacteria</taxon>
        <taxon>Pseudomonadati</taxon>
        <taxon>Campylobacterota</taxon>
        <taxon>Epsilonproteobacteria</taxon>
        <taxon>Campylobacterales</taxon>
        <taxon>Sulfurimonadaceae</taxon>
        <taxon>Sulfuricurvum</taxon>
    </lineage>
</organism>
<evidence type="ECO:0008006" key="4">
    <source>
        <dbReference type="Google" id="ProtNLM"/>
    </source>
</evidence>
<dbReference type="HOGENOM" id="CLU_921103_0_0_7"/>
<proteinExistence type="predicted"/>
<name>E4TXH2_SULKY</name>
<feature type="transmembrane region" description="Helical" evidence="1">
    <location>
        <begin position="6"/>
        <end position="26"/>
    </location>
</feature>
<keyword evidence="3" id="KW-1185">Reference proteome</keyword>
<keyword evidence="1" id="KW-1133">Transmembrane helix</keyword>
<dbReference type="STRING" id="709032.Sulku_1218"/>
<reference evidence="2 3" key="1">
    <citation type="journal article" date="2012" name="Stand. Genomic Sci.">
        <title>Complete genome sequence of the sulfur compounds oxidizing chemolithoautotroph Sulfuricurvum kujiense type strain (YK-1(T)).</title>
        <authorList>
            <person name="Han C."/>
            <person name="Kotsyurbenko O."/>
            <person name="Chertkov O."/>
            <person name="Held B."/>
            <person name="Lapidus A."/>
            <person name="Nolan M."/>
            <person name="Lucas S."/>
            <person name="Hammon N."/>
            <person name="Deshpande S."/>
            <person name="Cheng J.F."/>
            <person name="Tapia R."/>
            <person name="Goodwin L.A."/>
            <person name="Pitluck S."/>
            <person name="Liolios K."/>
            <person name="Pagani I."/>
            <person name="Ivanova N."/>
            <person name="Mavromatis K."/>
            <person name="Mikhailova N."/>
            <person name="Pati A."/>
            <person name="Chen A."/>
            <person name="Palaniappan K."/>
            <person name="Land M."/>
            <person name="Hauser L."/>
            <person name="Chang Y.J."/>
            <person name="Jeffries C.D."/>
            <person name="Brambilla E.M."/>
            <person name="Rohde M."/>
            <person name="Spring S."/>
            <person name="Sikorski J."/>
            <person name="Goker M."/>
            <person name="Woyke T."/>
            <person name="Bristow J."/>
            <person name="Eisen J.A."/>
            <person name="Markowitz V."/>
            <person name="Hugenholtz P."/>
            <person name="Kyrpides N.C."/>
            <person name="Klenk H.P."/>
            <person name="Detter J.C."/>
        </authorList>
    </citation>
    <scope>NUCLEOTIDE SEQUENCE [LARGE SCALE GENOMIC DNA]</scope>
    <source>
        <strain evidence="3">ATCC BAA-921 / DSM 16994 / JCM 11577 / YK-1</strain>
    </source>
</reference>
<accession>E4TXH2</accession>
<dbReference type="Proteomes" id="UP000008721">
    <property type="component" value="Chromosome"/>
</dbReference>
<dbReference type="KEGG" id="sku:Sulku_1218"/>
<evidence type="ECO:0000256" key="1">
    <source>
        <dbReference type="SAM" id="Phobius"/>
    </source>
</evidence>
<dbReference type="InterPro" id="IPR038072">
    <property type="entry name" value="GspK_central_sf"/>
</dbReference>
<evidence type="ECO:0000313" key="3">
    <source>
        <dbReference type="Proteomes" id="UP000008721"/>
    </source>
</evidence>
<sequence>MKKSGIVLMMTLILITVMMGIVALILSQSSYLSKLVQNSFTQNLSMRVVNDLERELPALLSSVTGAEELDMAMKLPLQIEKEDQTFKLKAILTSPYSKININRLISADGSLNESYHLLFARLFTLYPISQPEVFYNLISDTIDKDADERGNETEISLRRPDFQNGAIDTPEEFRQILERYIELSGDTAILAIPWNDYIGFLGEKMDINTVNPQVLALILPDTASEKIRSMSRYKTKAYVSREEAVAAEPQLYPVFDTYFFVYQGGASYTLLCDVQLQENFQNQHLTFQYDLLEKKVKHVEFL</sequence>
<keyword evidence="1" id="KW-0812">Transmembrane</keyword>
<keyword evidence="1" id="KW-0472">Membrane</keyword>
<gene>
    <name evidence="2" type="ordered locus">Sulku_1218</name>
</gene>